<evidence type="ECO:0000313" key="2">
    <source>
        <dbReference type="Proteomes" id="UP001291623"/>
    </source>
</evidence>
<dbReference type="EMBL" id="JAVYJV010000001">
    <property type="protein sequence ID" value="KAK4379393.1"/>
    <property type="molecule type" value="Genomic_DNA"/>
</dbReference>
<proteinExistence type="predicted"/>
<protein>
    <submittedName>
        <fullName evidence="1">Uncharacterized protein</fullName>
    </submittedName>
</protein>
<gene>
    <name evidence="1" type="ORF">RND71_001255</name>
</gene>
<sequence length="83" mass="9620">MCLEKEVLVLATAKLLTVRKHQIPSLSNIGWVPCVFLTAQIHVFGLDKRYWFIPAYSEEDLRRRPALHGLEYPSKPELESQEL</sequence>
<organism evidence="1 2">
    <name type="scientific">Anisodus tanguticus</name>
    <dbReference type="NCBI Taxonomy" id="243964"/>
    <lineage>
        <taxon>Eukaryota</taxon>
        <taxon>Viridiplantae</taxon>
        <taxon>Streptophyta</taxon>
        <taxon>Embryophyta</taxon>
        <taxon>Tracheophyta</taxon>
        <taxon>Spermatophyta</taxon>
        <taxon>Magnoliopsida</taxon>
        <taxon>eudicotyledons</taxon>
        <taxon>Gunneridae</taxon>
        <taxon>Pentapetalae</taxon>
        <taxon>asterids</taxon>
        <taxon>lamiids</taxon>
        <taxon>Solanales</taxon>
        <taxon>Solanaceae</taxon>
        <taxon>Solanoideae</taxon>
        <taxon>Hyoscyameae</taxon>
        <taxon>Anisodus</taxon>
    </lineage>
</organism>
<name>A0AAE1SXJ2_9SOLA</name>
<comment type="caution">
    <text evidence="1">The sequence shown here is derived from an EMBL/GenBank/DDBJ whole genome shotgun (WGS) entry which is preliminary data.</text>
</comment>
<dbReference type="AlphaFoldDB" id="A0AAE1SXJ2"/>
<accession>A0AAE1SXJ2</accession>
<keyword evidence="2" id="KW-1185">Reference proteome</keyword>
<reference evidence="1" key="1">
    <citation type="submission" date="2023-12" db="EMBL/GenBank/DDBJ databases">
        <title>Genome assembly of Anisodus tanguticus.</title>
        <authorList>
            <person name="Wang Y.-J."/>
        </authorList>
    </citation>
    <scope>NUCLEOTIDE SEQUENCE</scope>
    <source>
        <strain evidence="1">KB-2021</strain>
        <tissue evidence="1">Leaf</tissue>
    </source>
</reference>
<evidence type="ECO:0000313" key="1">
    <source>
        <dbReference type="EMBL" id="KAK4379393.1"/>
    </source>
</evidence>
<dbReference type="Proteomes" id="UP001291623">
    <property type="component" value="Unassembled WGS sequence"/>
</dbReference>